<keyword evidence="1" id="KW-1133">Transmembrane helix</keyword>
<accession>Q7V7V0</accession>
<name>Q7V7V0_PROMM</name>
<dbReference type="RefSeq" id="WP_011130012.1">
    <property type="nucleotide sequence ID" value="NC_005071.1"/>
</dbReference>
<evidence type="ECO:0000313" key="4">
    <source>
        <dbReference type="Proteomes" id="UP000001423"/>
    </source>
</evidence>
<dbReference type="AlphaFoldDB" id="Q7V7V0"/>
<feature type="transmembrane region" description="Helical" evidence="1">
    <location>
        <begin position="27"/>
        <end position="48"/>
    </location>
</feature>
<dbReference type="EMBL" id="BX548175">
    <property type="protein sequence ID" value="CAE20808.1"/>
    <property type="molecule type" value="Genomic_DNA"/>
</dbReference>
<evidence type="ECO:0000259" key="2">
    <source>
        <dbReference type="Pfam" id="PF13239"/>
    </source>
</evidence>
<dbReference type="HOGENOM" id="CLU_173284_3_1_3"/>
<gene>
    <name evidence="3" type="ordered locus">PMT_0633</name>
</gene>
<dbReference type="eggNOG" id="ENOG5033DJ1">
    <property type="taxonomic scope" value="Bacteria"/>
</dbReference>
<proteinExistence type="predicted"/>
<evidence type="ECO:0000256" key="1">
    <source>
        <dbReference type="SAM" id="Phobius"/>
    </source>
</evidence>
<dbReference type="OrthoDB" id="5145586at2"/>
<reference evidence="3 4" key="1">
    <citation type="journal article" date="2003" name="Nature">
        <title>Genome divergence in two Prochlorococcus ecotypes reflects oceanic niche differentiation.</title>
        <authorList>
            <person name="Rocap G."/>
            <person name="Larimer F.W."/>
            <person name="Lamerdin J.E."/>
            <person name="Malfatti S."/>
            <person name="Chain P."/>
            <person name="Ahlgren N.A."/>
            <person name="Arellano A."/>
            <person name="Coleman M."/>
            <person name="Hauser L."/>
            <person name="Hess W.R."/>
            <person name="Johnson Z.I."/>
            <person name="Land M.L."/>
            <person name="Lindell D."/>
            <person name="Post A.F."/>
            <person name="Regala W."/>
            <person name="Shah M."/>
            <person name="Shaw S.L."/>
            <person name="Steglich C."/>
            <person name="Sullivan M.B."/>
            <person name="Ting C.S."/>
            <person name="Tolonen A."/>
            <person name="Webb E.A."/>
            <person name="Zinser E.R."/>
            <person name="Chisholm S.W."/>
        </authorList>
    </citation>
    <scope>NUCLEOTIDE SEQUENCE [LARGE SCALE GENOMIC DNA]</scope>
    <source>
        <strain evidence="4">MIT 9313</strain>
    </source>
</reference>
<evidence type="ECO:0000313" key="3">
    <source>
        <dbReference type="EMBL" id="CAE20808.1"/>
    </source>
</evidence>
<dbReference type="KEGG" id="pmt:PMT_0633"/>
<dbReference type="Pfam" id="PF13239">
    <property type="entry name" value="2TM"/>
    <property type="match status" value="1"/>
</dbReference>
<dbReference type="Proteomes" id="UP000001423">
    <property type="component" value="Chromosome"/>
</dbReference>
<dbReference type="InterPro" id="IPR025698">
    <property type="entry name" value="2TM_dom"/>
</dbReference>
<keyword evidence="1" id="KW-0472">Membrane</keyword>
<feature type="domain" description="2TM" evidence="2">
    <location>
        <begin position="10"/>
        <end position="82"/>
    </location>
</feature>
<sequence length="86" mass="10237">MPDDEILRRKALSQLRKKRVLKRQAQTYFTVNLALIVIWLVTGMGYFWPIWPIFGWGISLSVQSWKLAHPERDFSTEEIEAEMRRS</sequence>
<protein>
    <recommendedName>
        <fullName evidence="2">2TM domain-containing protein</fullName>
    </recommendedName>
</protein>
<keyword evidence="1" id="KW-0812">Transmembrane</keyword>
<keyword evidence="4" id="KW-1185">Reference proteome</keyword>
<organism evidence="3 4">
    <name type="scientific">Prochlorococcus marinus (strain MIT 9313)</name>
    <dbReference type="NCBI Taxonomy" id="74547"/>
    <lineage>
        <taxon>Bacteria</taxon>
        <taxon>Bacillati</taxon>
        <taxon>Cyanobacteriota</taxon>
        <taxon>Cyanophyceae</taxon>
        <taxon>Synechococcales</taxon>
        <taxon>Prochlorococcaceae</taxon>
        <taxon>Prochlorococcus</taxon>
    </lineage>
</organism>